<feature type="compositionally biased region" description="Low complexity" evidence="1">
    <location>
        <begin position="339"/>
        <end position="350"/>
    </location>
</feature>
<proteinExistence type="predicted"/>
<dbReference type="AlphaFoldDB" id="A0A1F6G879"/>
<dbReference type="Pfam" id="PF07603">
    <property type="entry name" value="Lcl_C"/>
    <property type="match status" value="1"/>
</dbReference>
<gene>
    <name evidence="4" type="ORF">A2527_00490</name>
</gene>
<protein>
    <recommendedName>
        <fullName evidence="3">Lcl C-terminal domain-containing protein</fullName>
    </recommendedName>
</protein>
<feature type="region of interest" description="Disordered" evidence="1">
    <location>
        <begin position="326"/>
        <end position="367"/>
    </location>
</feature>
<dbReference type="InterPro" id="IPR011460">
    <property type="entry name" value="Lcl_C"/>
</dbReference>
<evidence type="ECO:0000259" key="3">
    <source>
        <dbReference type="Pfam" id="PF07603"/>
    </source>
</evidence>
<feature type="domain" description="Lcl C-terminal" evidence="3">
    <location>
        <begin position="370"/>
        <end position="493"/>
    </location>
</feature>
<evidence type="ECO:0000313" key="4">
    <source>
        <dbReference type="EMBL" id="OGG94316.1"/>
    </source>
</evidence>
<dbReference type="PANTHER" id="PTHR35812">
    <property type="entry name" value="LIPOPROTEIN"/>
    <property type="match status" value="1"/>
</dbReference>
<dbReference type="EMBL" id="MFNE01000039">
    <property type="protein sequence ID" value="OGG94316.1"/>
    <property type="molecule type" value="Genomic_DNA"/>
</dbReference>
<name>A0A1F6G879_9PROT</name>
<dbReference type="STRING" id="1817772.A2527_00490"/>
<dbReference type="Gene3D" id="2.60.40.2340">
    <property type="match status" value="2"/>
</dbReference>
<feature type="compositionally biased region" description="Polar residues" evidence="1">
    <location>
        <begin position="355"/>
        <end position="367"/>
    </location>
</feature>
<comment type="caution">
    <text evidence="4">The sequence shown here is derived from an EMBL/GenBank/DDBJ whole genome shotgun (WGS) entry which is preliminary data.</text>
</comment>
<evidence type="ECO:0000256" key="2">
    <source>
        <dbReference type="SAM" id="SignalP"/>
    </source>
</evidence>
<dbReference type="Proteomes" id="UP000178449">
    <property type="component" value="Unassembled WGS sequence"/>
</dbReference>
<keyword evidence="2" id="KW-0732">Signal</keyword>
<sequence>MKPAILMAVLLLALTACKKATESPIGSFDEYQAGDSSGFSSTKEIKGFYFKAATNSKLTTDYTGTISGTTITVQLANSTTRTALVPEFAFKGKSIQVGSTEQVSGSTANDFSSTLTYTLTAFDGTTTDYTASVYSGSPSSPSITLASGATSTSTKAVTVTLSAQDDDGVVGYYLSETNTAPLASASGWTTVTTTASYSGTASFTLSNSDATKTVYAWFKDSLGNVSDSANDTIVLSLPKAVSAFSLTNALNSLLLADATGTISGTSVSLPARMKENQSMVLIPTFTHSGSSVTVGGTAQTSGTSSQDFTSAVSYAVSDTDGGSASYSVSVTVSPPIPDTGQTTSYTTTSGEDNDYNTSNQPSYTDNGNSTVTDEVTGLIWQQCSAGLSGTNCATGTATTYTWANASSYCTNNTAGLTGSGWRLPTVTELAYLVRNEGSAPTINTTAFPAMVSHFYWSSTTYALDSTSAWIVYFGSGYVYSNVKTSYYYVRCVR</sequence>
<feature type="signal peptide" evidence="2">
    <location>
        <begin position="1"/>
        <end position="18"/>
    </location>
</feature>
<dbReference type="PANTHER" id="PTHR35812:SF1">
    <property type="entry name" value="LIPOPROTEIN"/>
    <property type="match status" value="1"/>
</dbReference>
<accession>A0A1F6G879</accession>
<reference evidence="4 5" key="1">
    <citation type="journal article" date="2016" name="Nat. Commun.">
        <title>Thousands of microbial genomes shed light on interconnected biogeochemical processes in an aquifer system.</title>
        <authorList>
            <person name="Anantharaman K."/>
            <person name="Brown C.T."/>
            <person name="Hug L.A."/>
            <person name="Sharon I."/>
            <person name="Castelle C.J."/>
            <person name="Probst A.J."/>
            <person name="Thomas B.C."/>
            <person name="Singh A."/>
            <person name="Wilkins M.J."/>
            <person name="Karaoz U."/>
            <person name="Brodie E.L."/>
            <person name="Williams K.H."/>
            <person name="Hubbard S.S."/>
            <person name="Banfield J.F."/>
        </authorList>
    </citation>
    <scope>NUCLEOTIDE SEQUENCE [LARGE SCALE GENOMIC DNA]</scope>
</reference>
<feature type="chain" id="PRO_5009524571" description="Lcl C-terminal domain-containing protein" evidence="2">
    <location>
        <begin position="19"/>
        <end position="493"/>
    </location>
</feature>
<dbReference type="PROSITE" id="PS51257">
    <property type="entry name" value="PROKAR_LIPOPROTEIN"/>
    <property type="match status" value="1"/>
</dbReference>
<evidence type="ECO:0000256" key="1">
    <source>
        <dbReference type="SAM" id="MobiDB-lite"/>
    </source>
</evidence>
<organism evidence="4 5">
    <name type="scientific">Candidatus Lambdaproteobacteria bacterium RIFOXYD2_FULL_50_16</name>
    <dbReference type="NCBI Taxonomy" id="1817772"/>
    <lineage>
        <taxon>Bacteria</taxon>
        <taxon>Pseudomonadati</taxon>
        <taxon>Pseudomonadota</taxon>
        <taxon>Candidatus Lambdaproteobacteria</taxon>
    </lineage>
</organism>
<evidence type="ECO:0000313" key="5">
    <source>
        <dbReference type="Proteomes" id="UP000178449"/>
    </source>
</evidence>